<dbReference type="Proteomes" id="UP001148662">
    <property type="component" value="Unassembled WGS sequence"/>
</dbReference>
<keyword evidence="2" id="KW-1185">Reference proteome</keyword>
<name>A0ACC1RLD8_9APHY</name>
<organism evidence="1 2">
    <name type="scientific">Phlebia brevispora</name>
    <dbReference type="NCBI Taxonomy" id="194682"/>
    <lineage>
        <taxon>Eukaryota</taxon>
        <taxon>Fungi</taxon>
        <taxon>Dikarya</taxon>
        <taxon>Basidiomycota</taxon>
        <taxon>Agaricomycotina</taxon>
        <taxon>Agaricomycetes</taxon>
        <taxon>Polyporales</taxon>
        <taxon>Meruliaceae</taxon>
        <taxon>Phlebia</taxon>
    </lineage>
</organism>
<evidence type="ECO:0000313" key="1">
    <source>
        <dbReference type="EMBL" id="KAJ3521897.1"/>
    </source>
</evidence>
<evidence type="ECO:0000313" key="2">
    <source>
        <dbReference type="Proteomes" id="UP001148662"/>
    </source>
</evidence>
<accession>A0ACC1RLD8</accession>
<sequence>MAAAPIISLADCEAVLNTEEHPDYPDALTQITVKVTHPQHGRVASLEALLIDRSQINPEDFISIMDDESDELQKFAVGVFDSQARIKQRLVDHEHHKGSGCWGAEFNNGRIAYVSTVDVQPPFRRKGLGTLALRKLMDSNLIHQDDFLAAWPTAYPEDEAAMAEITERHDGVVSFFHNVNLDGLPLRFRTILIARIS</sequence>
<comment type="caution">
    <text evidence="1">The sequence shown here is derived from an EMBL/GenBank/DDBJ whole genome shotgun (WGS) entry which is preliminary data.</text>
</comment>
<dbReference type="EMBL" id="JANHOG010002585">
    <property type="protein sequence ID" value="KAJ3521897.1"/>
    <property type="molecule type" value="Genomic_DNA"/>
</dbReference>
<protein>
    <submittedName>
        <fullName evidence="1">Uncharacterized protein</fullName>
    </submittedName>
</protein>
<gene>
    <name evidence="1" type="ORF">NM688_g8954</name>
</gene>
<proteinExistence type="predicted"/>
<reference evidence="1" key="1">
    <citation type="submission" date="2022-07" db="EMBL/GenBank/DDBJ databases">
        <title>Genome Sequence of Phlebia brevispora.</title>
        <authorList>
            <person name="Buettner E."/>
        </authorList>
    </citation>
    <scope>NUCLEOTIDE SEQUENCE</scope>
    <source>
        <strain evidence="1">MPL23</strain>
    </source>
</reference>